<dbReference type="PANTHER" id="PTHR43948">
    <property type="entry name" value="DNAJ HOMOLOG SUBFAMILY B"/>
    <property type="match status" value="1"/>
</dbReference>
<feature type="domain" description="J" evidence="2">
    <location>
        <begin position="4"/>
        <end position="68"/>
    </location>
</feature>
<dbReference type="PROSITE" id="PS50076">
    <property type="entry name" value="DNAJ_2"/>
    <property type="match status" value="1"/>
</dbReference>
<accession>A0A077WBR4</accession>
<dbReference type="InterPro" id="IPR036869">
    <property type="entry name" value="J_dom_sf"/>
</dbReference>
<feature type="region of interest" description="Disordered" evidence="1">
    <location>
        <begin position="240"/>
        <end position="275"/>
    </location>
</feature>
<name>A0A077WBR4_9FUNG</name>
<gene>
    <name evidence="3" type="ORF">LRAMOSA07125</name>
</gene>
<dbReference type="InterPro" id="IPR001623">
    <property type="entry name" value="DnaJ_domain"/>
</dbReference>
<dbReference type="SUPFAM" id="SSF46565">
    <property type="entry name" value="Chaperone J-domain"/>
    <property type="match status" value="1"/>
</dbReference>
<dbReference type="SMART" id="SM00271">
    <property type="entry name" value="DnaJ"/>
    <property type="match status" value="1"/>
</dbReference>
<evidence type="ECO:0000256" key="1">
    <source>
        <dbReference type="SAM" id="MobiDB-lite"/>
    </source>
</evidence>
<dbReference type="AlphaFoldDB" id="A0A077WBR4"/>
<reference evidence="3" key="1">
    <citation type="journal article" date="2014" name="Genome Announc.">
        <title>De novo whole-genome sequence and genome annotation of Lichtheimia ramosa.</title>
        <authorList>
            <person name="Linde J."/>
            <person name="Schwartze V."/>
            <person name="Binder U."/>
            <person name="Lass-Florl C."/>
            <person name="Voigt K."/>
            <person name="Horn F."/>
        </authorList>
    </citation>
    <scope>NUCLEOTIDE SEQUENCE</scope>
    <source>
        <strain evidence="3">JMRC FSU:6197</strain>
    </source>
</reference>
<organism evidence="3">
    <name type="scientific">Lichtheimia ramosa</name>
    <dbReference type="NCBI Taxonomy" id="688394"/>
    <lineage>
        <taxon>Eukaryota</taxon>
        <taxon>Fungi</taxon>
        <taxon>Fungi incertae sedis</taxon>
        <taxon>Mucoromycota</taxon>
        <taxon>Mucoromycotina</taxon>
        <taxon>Mucoromycetes</taxon>
        <taxon>Mucorales</taxon>
        <taxon>Lichtheimiaceae</taxon>
        <taxon>Lichtheimia</taxon>
    </lineage>
</organism>
<feature type="compositionally biased region" description="Polar residues" evidence="1">
    <location>
        <begin position="257"/>
        <end position="267"/>
    </location>
</feature>
<dbReference type="GO" id="GO:0005737">
    <property type="term" value="C:cytoplasm"/>
    <property type="evidence" value="ECO:0007669"/>
    <property type="project" value="TreeGrafter"/>
</dbReference>
<feature type="compositionally biased region" description="Polar residues" evidence="1">
    <location>
        <begin position="240"/>
        <end position="250"/>
    </location>
</feature>
<dbReference type="EMBL" id="LK023314">
    <property type="protein sequence ID" value="CDS04170.1"/>
    <property type="molecule type" value="Genomic_DNA"/>
</dbReference>
<dbReference type="GO" id="GO:0051087">
    <property type="term" value="F:protein-folding chaperone binding"/>
    <property type="evidence" value="ECO:0007669"/>
    <property type="project" value="TreeGrafter"/>
</dbReference>
<evidence type="ECO:0000313" key="3">
    <source>
        <dbReference type="EMBL" id="CDS04170.1"/>
    </source>
</evidence>
<dbReference type="PRINTS" id="PR00625">
    <property type="entry name" value="JDOMAIN"/>
</dbReference>
<sequence>MAVDYYEVLELTREATDQDIRKAYRKLALRYHPDKNQSPEAGEKFKEISHAYEVLSDPERRRAYDRGDLDGRGFEGQEYAPFPGFHFHSPEEVFANFFKAHQAMFDDMLFGFSSRGGPRYGADPFGGGFFDKDPFFSGGFGGSRGMGGFPSMMGGGGMDMLMGGPSMMGGGGSFFSSSSSSFGGGGGFGTSRSVSTSTRIVNGRPETVTVTRIQDQNGTTITEDYGNGQKRVTVNGQEVQNTLGAPSGSSEARRIQDSSGGNQQVNTQRKRGWFK</sequence>
<proteinExistence type="predicted"/>
<dbReference type="PROSITE" id="PS00636">
    <property type="entry name" value="DNAJ_1"/>
    <property type="match status" value="1"/>
</dbReference>
<dbReference type="Gene3D" id="1.10.287.110">
    <property type="entry name" value="DnaJ domain"/>
    <property type="match status" value="1"/>
</dbReference>
<dbReference type="GO" id="GO:0044183">
    <property type="term" value="F:protein folding chaperone"/>
    <property type="evidence" value="ECO:0007669"/>
    <property type="project" value="TreeGrafter"/>
</dbReference>
<protein>
    <recommendedName>
        <fullName evidence="2">J domain-containing protein</fullName>
    </recommendedName>
</protein>
<dbReference type="InterPro" id="IPR018253">
    <property type="entry name" value="DnaJ_domain_CS"/>
</dbReference>
<dbReference type="Pfam" id="PF00226">
    <property type="entry name" value="DnaJ"/>
    <property type="match status" value="1"/>
</dbReference>
<evidence type="ECO:0000259" key="2">
    <source>
        <dbReference type="PROSITE" id="PS50076"/>
    </source>
</evidence>
<dbReference type="OrthoDB" id="10250354at2759"/>
<dbReference type="CDD" id="cd06257">
    <property type="entry name" value="DnaJ"/>
    <property type="match status" value="1"/>
</dbReference>
<dbReference type="PANTHER" id="PTHR43948:SF10">
    <property type="entry name" value="MRJ, ISOFORM E"/>
    <property type="match status" value="1"/>
</dbReference>
<dbReference type="GO" id="GO:0051082">
    <property type="term" value="F:unfolded protein binding"/>
    <property type="evidence" value="ECO:0007669"/>
    <property type="project" value="TreeGrafter"/>
</dbReference>